<dbReference type="PANTHER" id="PTHR36649">
    <property type="entry name" value="UBIQUITIN-LIKE DOMAIN-CONTAINING PROTEIN"/>
    <property type="match status" value="1"/>
</dbReference>
<accession>A0A6P7KIZ8</accession>
<reference evidence="2" key="1">
    <citation type="submission" date="2025-08" db="UniProtKB">
        <authorList>
            <consortium name="RefSeq"/>
        </authorList>
    </citation>
    <scope>IDENTIFICATION</scope>
</reference>
<dbReference type="SUPFAM" id="SSF56399">
    <property type="entry name" value="ADP-ribosylation"/>
    <property type="match status" value="1"/>
</dbReference>
<name>A0A6P7KIZ8_9TELE</name>
<sequence length="289" mass="31791">MVDRAVALEALGATCNATITSESYGVAADAVLGATVGLVCGGGLLGFGSALGGIPLLSINNFISTVLDGEQTCSVSQYNSTRIQDVLRGVASAANPSRLMFSGASTFRNFVINESKFFDPDFDYDFRGETDTEIYYRGGEKYTRPCGWFRFALKVLNKYEDNTWLGNQGRTTESVPGEWPVSYHGTSAKNAKGIIKTNYQAGPREKFGRGVYSTPVLSEAEGYAKQFTSKTNGKTYKVVLQNRINPAHREKHNNDIYWLVPIEDGMTPEDEKQKVQQTIRPYGLLLKEV</sequence>
<evidence type="ECO:0000313" key="1">
    <source>
        <dbReference type="Proteomes" id="UP000515145"/>
    </source>
</evidence>
<dbReference type="AlphaFoldDB" id="A0A6P7KIZ8"/>
<proteinExistence type="predicted"/>
<gene>
    <name evidence="2" type="primary">LOC114452313</name>
</gene>
<dbReference type="Gene3D" id="3.90.175.10">
    <property type="entry name" value="Diphtheria Toxin, domain 1"/>
    <property type="match status" value="1"/>
</dbReference>
<protein>
    <submittedName>
        <fullName evidence="2">Uncharacterized protein LOC114452313</fullName>
    </submittedName>
</protein>
<dbReference type="PANTHER" id="PTHR36649:SF28">
    <property type="entry name" value="UBIQUITIN-LIKE DOMAIN-CONTAINING PROTEIN"/>
    <property type="match status" value="1"/>
</dbReference>
<dbReference type="Proteomes" id="UP000515145">
    <property type="component" value="Chromosome 19"/>
</dbReference>
<keyword evidence="1" id="KW-1185">Reference proteome</keyword>
<dbReference type="OrthoDB" id="428577at2759"/>
<evidence type="ECO:0000313" key="2">
    <source>
        <dbReference type="RefSeq" id="XP_028287366.1"/>
    </source>
</evidence>
<dbReference type="RefSeq" id="XP_028287366.1">
    <property type="nucleotide sequence ID" value="XM_028431565.1"/>
</dbReference>
<dbReference type="GeneID" id="114452313"/>
<organism evidence="1 2">
    <name type="scientific">Parambassis ranga</name>
    <name type="common">Indian glassy fish</name>
    <dbReference type="NCBI Taxonomy" id="210632"/>
    <lineage>
        <taxon>Eukaryota</taxon>
        <taxon>Metazoa</taxon>
        <taxon>Chordata</taxon>
        <taxon>Craniata</taxon>
        <taxon>Vertebrata</taxon>
        <taxon>Euteleostomi</taxon>
        <taxon>Actinopterygii</taxon>
        <taxon>Neopterygii</taxon>
        <taxon>Teleostei</taxon>
        <taxon>Neoteleostei</taxon>
        <taxon>Acanthomorphata</taxon>
        <taxon>Ovalentaria</taxon>
        <taxon>Ambassidae</taxon>
        <taxon>Parambassis</taxon>
    </lineage>
</organism>
<dbReference type="InParanoid" id="A0A6P7KIZ8"/>